<organism evidence="1 2">
    <name type="scientific">Rhizobium altiplani</name>
    <dbReference type="NCBI Taxonomy" id="1864509"/>
    <lineage>
        <taxon>Bacteria</taxon>
        <taxon>Pseudomonadati</taxon>
        <taxon>Pseudomonadota</taxon>
        <taxon>Alphaproteobacteria</taxon>
        <taxon>Hyphomicrobiales</taxon>
        <taxon>Rhizobiaceae</taxon>
        <taxon>Rhizobium/Agrobacterium group</taxon>
        <taxon>Rhizobium</taxon>
    </lineage>
</organism>
<reference evidence="1 2" key="1">
    <citation type="submission" date="2015-11" db="EMBL/GenBank/DDBJ databases">
        <title>Draft Genome Sequence of the Strain BR 10423 (Rhizobium sp.) isolated from nodules of Mimosa pudica.</title>
        <authorList>
            <person name="Barauna A.C."/>
            <person name="Zilli J.E."/>
            <person name="Simoes-Araujo J.L."/>
            <person name="Reis V.M."/>
            <person name="James E.K."/>
            <person name="Reis F.B.Jr."/>
            <person name="Rouws L.F."/>
            <person name="Passos S.R."/>
            <person name="Gois S.R."/>
        </authorList>
    </citation>
    <scope>NUCLEOTIDE SEQUENCE [LARGE SCALE GENOMIC DNA]</scope>
    <source>
        <strain evidence="1 2">BR10423</strain>
    </source>
</reference>
<comment type="caution">
    <text evidence="1">The sequence shown here is derived from an EMBL/GenBank/DDBJ whole genome shotgun (WGS) entry which is preliminary data.</text>
</comment>
<keyword evidence="2" id="KW-1185">Reference proteome</keyword>
<evidence type="ECO:0000313" key="2">
    <source>
        <dbReference type="Proteomes" id="UP000068164"/>
    </source>
</evidence>
<dbReference type="AlphaFoldDB" id="A0A109J7N0"/>
<gene>
    <name evidence="1" type="ORF">AS026_19510</name>
</gene>
<dbReference type="EMBL" id="LNCD01000124">
    <property type="protein sequence ID" value="KWV43858.1"/>
    <property type="molecule type" value="Genomic_DNA"/>
</dbReference>
<dbReference type="Proteomes" id="UP000068164">
    <property type="component" value="Unassembled WGS sequence"/>
</dbReference>
<protein>
    <submittedName>
        <fullName evidence="1">Uncharacterized protein</fullName>
    </submittedName>
</protein>
<sequence length="154" mass="18561">MRDFTQPRDARDALERFRTGLALAEEEEREHLFVALERDKDDVDHFRPKTAEQWAEDGPKIIRYLDDFANRSPHWLAFEWDAGFGHHRYIKKIRSYYGGIDMVWANFLEKANLLNTHFMFVCFSERCFAQRFRLDHEIGRDYRIDPNYVRPVDS</sequence>
<evidence type="ECO:0000313" key="1">
    <source>
        <dbReference type="EMBL" id="KWV43858.1"/>
    </source>
</evidence>
<name>A0A109J7N0_9HYPH</name>
<proteinExistence type="predicted"/>
<accession>A0A109J7N0</accession>